<dbReference type="PANTHER" id="PTHR42759">
    <property type="entry name" value="MOXR FAMILY PROTEIN"/>
    <property type="match status" value="1"/>
</dbReference>
<evidence type="ECO:0000313" key="4">
    <source>
        <dbReference type="Proteomes" id="UP000718821"/>
    </source>
</evidence>
<feature type="domain" description="AAA+ ATPase" evidence="2">
    <location>
        <begin position="147"/>
        <end position="288"/>
    </location>
</feature>
<evidence type="ECO:0000259" key="2">
    <source>
        <dbReference type="SMART" id="SM00382"/>
    </source>
</evidence>
<dbReference type="GO" id="GO:0016887">
    <property type="term" value="F:ATP hydrolysis activity"/>
    <property type="evidence" value="ECO:0007669"/>
    <property type="project" value="InterPro"/>
</dbReference>
<gene>
    <name evidence="3" type="ORF">H7U32_04975</name>
</gene>
<name>A0A938WXE9_9BIFI</name>
<dbReference type="Pfam" id="PF17863">
    <property type="entry name" value="AAA_lid_2"/>
    <property type="match status" value="1"/>
</dbReference>
<dbReference type="SUPFAM" id="SSF52540">
    <property type="entry name" value="P-loop containing nucleoside triphosphate hydrolases"/>
    <property type="match status" value="1"/>
</dbReference>
<sequence>MPDAAASPYGDALPQVGAMADDGTVVTENPVAAEGVAVAGNVMADKDAMTDDGTVVRAEPVTDDRTVMRDDTNTAHREGAATSGDAAPPDGHAPPDADDIAFAASQSLPAPEVAWAAEAIARLEANVARVVLGKAHPVRLCVAAMLAGGHVLVEDSPGTGKTRLARALAESLDVTCSRIQGTPDLLPGDVTGGLTLGPERGTLVFRRGPVFVSVVLVDEVNRASPKAQSALLEVMEEHTVTVDGVPHAVPEPFLVIATQNPQDQAGTYPLPDAQLDRFLLRVKLGHPGHTVAVRLVAEDRGIHPVQASQPAASAGPVAAGGPATSDGPANSPHTPVLGSRRRSPGELAPVLSAADMARLRSMAGDVHLDGSIAEYIVRLVEATRRDGQAAAGVSTRGALALARCAKAWALAQGRGYVVPDDVRALAVPVLAHRLRLVPEAAWEGATVEGIVERIVEQTPAPTGGDA</sequence>
<organism evidence="3 4">
    <name type="scientific">Bifidobacterium pullorum subsp. saeculare</name>
    <dbReference type="NCBI Taxonomy" id="78257"/>
    <lineage>
        <taxon>Bacteria</taxon>
        <taxon>Bacillati</taxon>
        <taxon>Actinomycetota</taxon>
        <taxon>Actinomycetes</taxon>
        <taxon>Bifidobacteriales</taxon>
        <taxon>Bifidobacteriaceae</taxon>
        <taxon>Bifidobacterium</taxon>
    </lineage>
</organism>
<accession>A0A938WXE9</accession>
<feature type="compositionally biased region" description="Basic and acidic residues" evidence="1">
    <location>
        <begin position="65"/>
        <end position="79"/>
    </location>
</feature>
<dbReference type="PANTHER" id="PTHR42759:SF5">
    <property type="entry name" value="METHANOL DEHYDROGENASE REGULATOR"/>
    <property type="match status" value="1"/>
</dbReference>
<dbReference type="GO" id="GO:0005524">
    <property type="term" value="F:ATP binding"/>
    <property type="evidence" value="ECO:0007669"/>
    <property type="project" value="InterPro"/>
</dbReference>
<dbReference type="Proteomes" id="UP000718821">
    <property type="component" value="Unassembled WGS sequence"/>
</dbReference>
<dbReference type="AlphaFoldDB" id="A0A938WXE9"/>
<comment type="caution">
    <text evidence="3">The sequence shown here is derived from an EMBL/GenBank/DDBJ whole genome shotgun (WGS) entry which is preliminary data.</text>
</comment>
<proteinExistence type="predicted"/>
<dbReference type="Pfam" id="PF07726">
    <property type="entry name" value="AAA_3"/>
    <property type="match status" value="1"/>
</dbReference>
<dbReference type="RefSeq" id="WP_204468618.1">
    <property type="nucleotide sequence ID" value="NZ_JACLYU010000007.1"/>
</dbReference>
<feature type="region of interest" description="Disordered" evidence="1">
    <location>
        <begin position="65"/>
        <end position="98"/>
    </location>
</feature>
<keyword evidence="4" id="KW-1185">Reference proteome</keyword>
<feature type="region of interest" description="Disordered" evidence="1">
    <location>
        <begin position="306"/>
        <end position="344"/>
    </location>
</feature>
<dbReference type="InterPro" id="IPR003593">
    <property type="entry name" value="AAA+_ATPase"/>
</dbReference>
<evidence type="ECO:0000313" key="3">
    <source>
        <dbReference type="EMBL" id="MBM6699676.1"/>
    </source>
</evidence>
<dbReference type="EMBL" id="JACLYU010000007">
    <property type="protein sequence ID" value="MBM6699676.1"/>
    <property type="molecule type" value="Genomic_DNA"/>
</dbReference>
<dbReference type="Gene3D" id="3.40.50.300">
    <property type="entry name" value="P-loop containing nucleotide triphosphate hydrolases"/>
    <property type="match status" value="1"/>
</dbReference>
<dbReference type="InterPro" id="IPR027417">
    <property type="entry name" value="P-loop_NTPase"/>
</dbReference>
<dbReference type="SMART" id="SM00382">
    <property type="entry name" value="AAA"/>
    <property type="match status" value="1"/>
</dbReference>
<evidence type="ECO:0000256" key="1">
    <source>
        <dbReference type="SAM" id="MobiDB-lite"/>
    </source>
</evidence>
<dbReference type="CDD" id="cd00009">
    <property type="entry name" value="AAA"/>
    <property type="match status" value="1"/>
</dbReference>
<protein>
    <submittedName>
        <fullName evidence="3">MoxR family ATPase</fullName>
    </submittedName>
</protein>
<reference evidence="3" key="1">
    <citation type="submission" date="2020-08" db="EMBL/GenBank/DDBJ databases">
        <authorList>
            <person name="Cejkova D."/>
            <person name="Kubasova T."/>
            <person name="Jahodarova E."/>
            <person name="Rychlik I."/>
        </authorList>
    </citation>
    <scope>NUCLEOTIDE SEQUENCE</scope>
    <source>
        <strain evidence="3">An836</strain>
    </source>
</reference>
<dbReference type="Gene3D" id="1.10.8.80">
    <property type="entry name" value="Magnesium chelatase subunit I, C-Terminal domain"/>
    <property type="match status" value="1"/>
</dbReference>
<dbReference type="InterPro" id="IPR011703">
    <property type="entry name" value="ATPase_AAA-3"/>
</dbReference>
<reference evidence="3" key="2">
    <citation type="journal article" date="2021" name="Sci. Rep.">
        <title>The distribution of antibiotic resistance genes in chicken gut microbiota commensals.</title>
        <authorList>
            <person name="Juricova H."/>
            <person name="Matiasovicova J."/>
            <person name="Kubasova T."/>
            <person name="Cejkova D."/>
            <person name="Rychlik I."/>
        </authorList>
    </citation>
    <scope>NUCLEOTIDE SEQUENCE</scope>
    <source>
        <strain evidence="3">An836</strain>
    </source>
</reference>
<feature type="compositionally biased region" description="Low complexity" evidence="1">
    <location>
        <begin position="306"/>
        <end position="323"/>
    </location>
</feature>
<dbReference type="InterPro" id="IPR041628">
    <property type="entry name" value="ChlI/MoxR_AAA_lid"/>
</dbReference>
<dbReference type="InterPro" id="IPR050764">
    <property type="entry name" value="CbbQ/NirQ/NorQ/GpvN"/>
</dbReference>